<dbReference type="Pfam" id="PF17172">
    <property type="entry name" value="GST_N_4"/>
    <property type="match status" value="1"/>
</dbReference>
<organism evidence="2 3">
    <name type="scientific">Acrobeloides nanus</name>
    <dbReference type="NCBI Taxonomy" id="290746"/>
    <lineage>
        <taxon>Eukaryota</taxon>
        <taxon>Metazoa</taxon>
        <taxon>Ecdysozoa</taxon>
        <taxon>Nematoda</taxon>
        <taxon>Chromadorea</taxon>
        <taxon>Rhabditida</taxon>
        <taxon>Tylenchina</taxon>
        <taxon>Cephalobomorpha</taxon>
        <taxon>Cephaloboidea</taxon>
        <taxon>Cephalobidae</taxon>
        <taxon>Acrobeloides</taxon>
    </lineage>
</organism>
<keyword evidence="2" id="KW-1185">Reference proteome</keyword>
<dbReference type="InterPro" id="IPR036249">
    <property type="entry name" value="Thioredoxin-like_sf"/>
</dbReference>
<dbReference type="WBParaSite" id="ACRNAN_scaffold8029.g31626.t1">
    <property type="protein sequence ID" value="ACRNAN_scaffold8029.g31626.t1"/>
    <property type="gene ID" value="ACRNAN_scaffold8029.g31626"/>
</dbReference>
<dbReference type="Proteomes" id="UP000887540">
    <property type="component" value="Unplaced"/>
</dbReference>
<dbReference type="AlphaFoldDB" id="A0A914EG78"/>
<proteinExistence type="predicted"/>
<dbReference type="InterPro" id="IPR050931">
    <property type="entry name" value="Mito_Protein_Transport_Metaxin"/>
</dbReference>
<dbReference type="PANTHER" id="PTHR12289">
    <property type="entry name" value="METAXIN RELATED"/>
    <property type="match status" value="1"/>
</dbReference>
<sequence>MPSNDLLVQNWKENVINLVQFPRAASIPDPSPFAVKLETWLRFTKLNYTNVSNEFKRYSKKGQIPFIELNGRQYADSNFIITNLIKIFNLPIDQNLSTRERAESRAINVLIEESLF</sequence>
<dbReference type="GO" id="GO:0005737">
    <property type="term" value="C:cytoplasm"/>
    <property type="evidence" value="ECO:0007669"/>
    <property type="project" value="TreeGrafter"/>
</dbReference>
<accession>A0A914EG78</accession>
<dbReference type="SUPFAM" id="SSF52833">
    <property type="entry name" value="Thioredoxin-like"/>
    <property type="match status" value="1"/>
</dbReference>
<reference evidence="3" key="1">
    <citation type="submission" date="2022-11" db="UniProtKB">
        <authorList>
            <consortium name="WormBaseParasite"/>
        </authorList>
    </citation>
    <scope>IDENTIFICATION</scope>
</reference>
<evidence type="ECO:0000313" key="2">
    <source>
        <dbReference type="Proteomes" id="UP000887540"/>
    </source>
</evidence>
<name>A0A914EG78_9BILA</name>
<protein>
    <submittedName>
        <fullName evidence="3">Thioredoxin-like fold domain-containing protein</fullName>
    </submittedName>
</protein>
<dbReference type="InterPro" id="IPR012336">
    <property type="entry name" value="Thioredoxin-like_fold"/>
</dbReference>
<feature type="domain" description="Thioredoxin-like fold" evidence="1">
    <location>
        <begin position="32"/>
        <end position="115"/>
    </location>
</feature>
<dbReference type="CDD" id="cd03080">
    <property type="entry name" value="GST_N_Metaxin_like"/>
    <property type="match status" value="1"/>
</dbReference>
<evidence type="ECO:0000313" key="3">
    <source>
        <dbReference type="WBParaSite" id="ACRNAN_scaffold8029.g31626.t1"/>
    </source>
</evidence>
<evidence type="ECO:0000259" key="1">
    <source>
        <dbReference type="Pfam" id="PF17172"/>
    </source>
</evidence>
<dbReference type="PANTHER" id="PTHR12289:SF72">
    <property type="entry name" value="GST N-TERMINAL DOMAIN-CONTAINING PROTEIN"/>
    <property type="match status" value="1"/>
</dbReference>